<evidence type="ECO:0000256" key="1">
    <source>
        <dbReference type="SAM" id="MobiDB-lite"/>
    </source>
</evidence>
<keyword evidence="4" id="KW-1185">Reference proteome</keyword>
<keyword evidence="2" id="KW-0732">Signal</keyword>
<dbReference type="Proteomes" id="UP000605990">
    <property type="component" value="Unassembled WGS sequence"/>
</dbReference>
<gene>
    <name evidence="3" type="ORF">H8R27_05600</name>
</gene>
<feature type="signal peptide" evidence="2">
    <location>
        <begin position="1"/>
        <end position="23"/>
    </location>
</feature>
<proteinExistence type="predicted"/>
<dbReference type="RefSeq" id="WP_166126336.1">
    <property type="nucleotide sequence ID" value="NZ_JAANOQ010000003.1"/>
</dbReference>
<sequence>MKKYHYILIVLLGFILMPSSVMACGKSSEKHTCKKEISSSKTEKMSCCNNDASSEKDNKGCQGTCDHSDCSCSSTCSSTPLNLLLEVVFQNSTLNDSIIEKAKFSYSSPSILDGFHSIWVIPKIS</sequence>
<dbReference type="EMBL" id="JACRUN010000002">
    <property type="protein sequence ID" value="MBC5834357.1"/>
    <property type="molecule type" value="Genomic_DNA"/>
</dbReference>
<evidence type="ECO:0000313" key="3">
    <source>
        <dbReference type="EMBL" id="MBC5834357.1"/>
    </source>
</evidence>
<accession>A0ABR7IXJ0</accession>
<feature type="region of interest" description="Disordered" evidence="1">
    <location>
        <begin position="40"/>
        <end position="62"/>
    </location>
</feature>
<evidence type="ECO:0000256" key="2">
    <source>
        <dbReference type="SAM" id="SignalP"/>
    </source>
</evidence>
<name>A0ABR7IXJ0_9FLAO</name>
<feature type="chain" id="PRO_5046264717" description="Lipoprotein" evidence="2">
    <location>
        <begin position="24"/>
        <end position="125"/>
    </location>
</feature>
<evidence type="ECO:0000313" key="4">
    <source>
        <dbReference type="Proteomes" id="UP000605990"/>
    </source>
</evidence>
<dbReference type="PROSITE" id="PS51257">
    <property type="entry name" value="PROKAR_LIPOPROTEIN"/>
    <property type="match status" value="1"/>
</dbReference>
<reference evidence="3 4" key="1">
    <citation type="submission" date="2020-08" db="EMBL/GenBank/DDBJ databases">
        <title>Description of novel Flavobacterium F-408 isolate.</title>
        <authorList>
            <person name="Saticioglu I.B."/>
            <person name="Duman M."/>
            <person name="Altun S."/>
        </authorList>
    </citation>
    <scope>NUCLEOTIDE SEQUENCE [LARGE SCALE GENOMIC DNA]</scope>
    <source>
        <strain evidence="3 4">F-408</strain>
    </source>
</reference>
<organism evidence="3 4">
    <name type="scientific">Flavobacterium bernardetii</name>
    <dbReference type="NCBI Taxonomy" id="2813823"/>
    <lineage>
        <taxon>Bacteria</taxon>
        <taxon>Pseudomonadati</taxon>
        <taxon>Bacteroidota</taxon>
        <taxon>Flavobacteriia</taxon>
        <taxon>Flavobacteriales</taxon>
        <taxon>Flavobacteriaceae</taxon>
        <taxon>Flavobacterium</taxon>
    </lineage>
</organism>
<evidence type="ECO:0008006" key="5">
    <source>
        <dbReference type="Google" id="ProtNLM"/>
    </source>
</evidence>
<protein>
    <recommendedName>
        <fullName evidence="5">Lipoprotein</fullName>
    </recommendedName>
</protein>
<comment type="caution">
    <text evidence="3">The sequence shown here is derived from an EMBL/GenBank/DDBJ whole genome shotgun (WGS) entry which is preliminary data.</text>
</comment>